<feature type="transmembrane region" description="Helical" evidence="1">
    <location>
        <begin position="6"/>
        <end position="25"/>
    </location>
</feature>
<keyword evidence="1" id="KW-1133">Transmembrane helix</keyword>
<dbReference type="EMBL" id="ATCF01000022">
    <property type="protein sequence ID" value="EPD98636.1"/>
    <property type="molecule type" value="Genomic_DNA"/>
</dbReference>
<dbReference type="Proteomes" id="UP000014400">
    <property type="component" value="Unassembled WGS sequence"/>
</dbReference>
<protein>
    <submittedName>
        <fullName evidence="2">Uncharacterized protein</fullName>
    </submittedName>
</protein>
<organism evidence="2 3">
    <name type="scientific">Sutterella wadsworthensis HGA0223</name>
    <dbReference type="NCBI Taxonomy" id="1203554"/>
    <lineage>
        <taxon>Bacteria</taxon>
        <taxon>Pseudomonadati</taxon>
        <taxon>Pseudomonadota</taxon>
        <taxon>Betaproteobacteria</taxon>
        <taxon>Burkholderiales</taxon>
        <taxon>Sutterellaceae</taxon>
        <taxon>Sutterella</taxon>
    </lineage>
</organism>
<proteinExistence type="predicted"/>
<gene>
    <name evidence="2" type="ORF">HMPREF1476_01675</name>
</gene>
<comment type="caution">
    <text evidence="2">The sequence shown here is derived from an EMBL/GenBank/DDBJ whole genome shotgun (WGS) entry which is preliminary data.</text>
</comment>
<dbReference type="AlphaFoldDB" id="S3BDZ4"/>
<keyword evidence="1" id="KW-0472">Membrane</keyword>
<reference evidence="2 3" key="1">
    <citation type="submission" date="2013-04" db="EMBL/GenBank/DDBJ databases">
        <title>The Genome Sequence of Sutterella wadsworthensis HGA0223.</title>
        <authorList>
            <consortium name="The Broad Institute Genomics Platform"/>
            <person name="Earl A."/>
            <person name="Ward D."/>
            <person name="Feldgarden M."/>
            <person name="Gevers D."/>
            <person name="Schmidt T.M."/>
            <person name="Dover J."/>
            <person name="Dai D."/>
            <person name="Walker B."/>
            <person name="Young S."/>
            <person name="Zeng Q."/>
            <person name="Gargeya S."/>
            <person name="Fitzgerald M."/>
            <person name="Haas B."/>
            <person name="Abouelleil A."/>
            <person name="Allen A.W."/>
            <person name="Alvarado L."/>
            <person name="Arachchi H.M."/>
            <person name="Berlin A.M."/>
            <person name="Chapman S.B."/>
            <person name="Gainer-Dewar J."/>
            <person name="Goldberg J."/>
            <person name="Griggs A."/>
            <person name="Gujja S."/>
            <person name="Hansen M."/>
            <person name="Howarth C."/>
            <person name="Imamovic A."/>
            <person name="Ireland A."/>
            <person name="Larimer J."/>
            <person name="McCowan C."/>
            <person name="Murphy C."/>
            <person name="Pearson M."/>
            <person name="Poon T.W."/>
            <person name="Priest M."/>
            <person name="Roberts A."/>
            <person name="Saif S."/>
            <person name="Shea T."/>
            <person name="Sisk P."/>
            <person name="Sykes S."/>
            <person name="Wortman J."/>
            <person name="Nusbaum C."/>
            <person name="Birren B."/>
        </authorList>
    </citation>
    <scope>NUCLEOTIDE SEQUENCE [LARGE SCALE GENOMIC DNA]</scope>
    <source>
        <strain evidence="2 3">HGA0223</strain>
    </source>
</reference>
<dbReference type="HOGENOM" id="CLU_3405858_0_0_4"/>
<evidence type="ECO:0000313" key="3">
    <source>
        <dbReference type="Proteomes" id="UP000014400"/>
    </source>
</evidence>
<evidence type="ECO:0000256" key="1">
    <source>
        <dbReference type="SAM" id="Phobius"/>
    </source>
</evidence>
<keyword evidence="1" id="KW-0812">Transmembrane</keyword>
<keyword evidence="3" id="KW-1185">Reference proteome</keyword>
<evidence type="ECO:0000313" key="2">
    <source>
        <dbReference type="EMBL" id="EPD98636.1"/>
    </source>
</evidence>
<dbReference type="STRING" id="1203554.HMPREF1476_01675"/>
<name>S3BDZ4_9BURK</name>
<sequence>MTVWIATLVTGVAMPVILFGIILYVKKHSH</sequence>
<accession>S3BDZ4</accession>